<sequence>MQQKELARAFGVSRETIRRYEKDMYKPNKQILLQLEEIFDEKF</sequence>
<dbReference type="SUPFAM" id="SSF47413">
    <property type="entry name" value="lambda repressor-like DNA-binding domains"/>
    <property type="match status" value="1"/>
</dbReference>
<comment type="caution">
    <text evidence="2">The sequence shown here is derived from an EMBL/GenBank/DDBJ whole genome shotgun (WGS) entry which is preliminary data.</text>
</comment>
<dbReference type="Pfam" id="PF01381">
    <property type="entry name" value="HTH_3"/>
    <property type="match status" value="1"/>
</dbReference>
<accession>X0SWI0</accession>
<dbReference type="CDD" id="cd00093">
    <property type="entry name" value="HTH_XRE"/>
    <property type="match status" value="1"/>
</dbReference>
<organism evidence="2">
    <name type="scientific">marine sediment metagenome</name>
    <dbReference type="NCBI Taxonomy" id="412755"/>
    <lineage>
        <taxon>unclassified sequences</taxon>
        <taxon>metagenomes</taxon>
        <taxon>ecological metagenomes</taxon>
    </lineage>
</organism>
<evidence type="ECO:0000313" key="2">
    <source>
        <dbReference type="EMBL" id="GAF85543.1"/>
    </source>
</evidence>
<dbReference type="Gene3D" id="1.10.260.40">
    <property type="entry name" value="lambda repressor-like DNA-binding domains"/>
    <property type="match status" value="1"/>
</dbReference>
<gene>
    <name evidence="2" type="ORF">S01H1_07222</name>
</gene>
<feature type="domain" description="HTH cro/C1-type" evidence="1">
    <location>
        <begin position="3"/>
        <end position="40"/>
    </location>
</feature>
<dbReference type="EMBL" id="BARS01003725">
    <property type="protein sequence ID" value="GAF85543.1"/>
    <property type="molecule type" value="Genomic_DNA"/>
</dbReference>
<name>X0SWI0_9ZZZZ</name>
<protein>
    <recommendedName>
        <fullName evidence="1">HTH cro/C1-type domain-containing protein</fullName>
    </recommendedName>
</protein>
<dbReference type="GO" id="GO:0003677">
    <property type="term" value="F:DNA binding"/>
    <property type="evidence" value="ECO:0007669"/>
    <property type="project" value="InterPro"/>
</dbReference>
<dbReference type="InterPro" id="IPR010982">
    <property type="entry name" value="Lambda_DNA-bd_dom_sf"/>
</dbReference>
<dbReference type="InterPro" id="IPR001387">
    <property type="entry name" value="Cro/C1-type_HTH"/>
</dbReference>
<dbReference type="PROSITE" id="PS50943">
    <property type="entry name" value="HTH_CROC1"/>
    <property type="match status" value="1"/>
</dbReference>
<evidence type="ECO:0000259" key="1">
    <source>
        <dbReference type="PROSITE" id="PS50943"/>
    </source>
</evidence>
<dbReference type="AlphaFoldDB" id="X0SWI0"/>
<reference evidence="2" key="1">
    <citation type="journal article" date="2014" name="Front. Microbiol.">
        <title>High frequency of phylogenetically diverse reductive dehalogenase-homologous genes in deep subseafloor sedimentary metagenomes.</title>
        <authorList>
            <person name="Kawai M."/>
            <person name="Futagami T."/>
            <person name="Toyoda A."/>
            <person name="Takaki Y."/>
            <person name="Nishi S."/>
            <person name="Hori S."/>
            <person name="Arai W."/>
            <person name="Tsubouchi T."/>
            <person name="Morono Y."/>
            <person name="Uchiyama I."/>
            <person name="Ito T."/>
            <person name="Fujiyama A."/>
            <person name="Inagaki F."/>
            <person name="Takami H."/>
        </authorList>
    </citation>
    <scope>NUCLEOTIDE SEQUENCE</scope>
    <source>
        <strain evidence="2">Expedition CK06-06</strain>
    </source>
</reference>
<proteinExistence type="predicted"/>